<protein>
    <recommendedName>
        <fullName evidence="4">MmpS family membrane protein</fullName>
    </recommendedName>
</protein>
<evidence type="ECO:0000256" key="2">
    <source>
        <dbReference type="SAM" id="Phobius"/>
    </source>
</evidence>
<name>A0AB39RI85_9ACTN</name>
<evidence type="ECO:0000256" key="1">
    <source>
        <dbReference type="SAM" id="MobiDB-lite"/>
    </source>
</evidence>
<keyword evidence="2" id="KW-0472">Membrane</keyword>
<feature type="compositionally biased region" description="Basic and acidic residues" evidence="1">
    <location>
        <begin position="26"/>
        <end position="45"/>
    </location>
</feature>
<evidence type="ECO:0000313" key="3">
    <source>
        <dbReference type="EMBL" id="XDQ55605.1"/>
    </source>
</evidence>
<feature type="transmembrane region" description="Helical" evidence="2">
    <location>
        <begin position="49"/>
        <end position="68"/>
    </location>
</feature>
<dbReference type="RefSeq" id="WP_369248744.1">
    <property type="nucleotide sequence ID" value="NZ_CP163443.1"/>
</dbReference>
<evidence type="ECO:0008006" key="4">
    <source>
        <dbReference type="Google" id="ProtNLM"/>
    </source>
</evidence>
<keyword evidence="2" id="KW-1133">Transmembrane helix</keyword>
<dbReference type="Gene3D" id="2.60.40.2880">
    <property type="entry name" value="MmpS1-5, C-terminal soluble domain"/>
    <property type="match status" value="1"/>
</dbReference>
<accession>A0AB39RI85</accession>
<gene>
    <name evidence="3" type="ORF">AB5J53_30060</name>
</gene>
<keyword evidence="2" id="KW-0812">Transmembrane</keyword>
<sequence length="187" mass="19194">MPSTQKPDDADTPEVANTPEDADTPEDAKDNSPEASGEKPSKGTDLRGIAVGGVLLAACAGVVVYGVLNTAEKPKQHHVPTAAVTYEVEGDGTADITYQARSESGDAVVADEVTLPWKKTVNVPLGKAPLVTITLGEKGGRASCQLAIRGKHVQTATAFGKFGRATCQGELPSPEPSDANATGQEGS</sequence>
<dbReference type="EMBL" id="CP163443">
    <property type="protein sequence ID" value="XDQ55605.1"/>
    <property type="molecule type" value="Genomic_DNA"/>
</dbReference>
<dbReference type="AlphaFoldDB" id="A0AB39RI85"/>
<proteinExistence type="predicted"/>
<feature type="region of interest" description="Disordered" evidence="1">
    <location>
        <begin position="167"/>
        <end position="187"/>
    </location>
</feature>
<organism evidence="3">
    <name type="scientific">Streptomyces sp. R41</name>
    <dbReference type="NCBI Taxonomy" id="3238632"/>
    <lineage>
        <taxon>Bacteria</taxon>
        <taxon>Bacillati</taxon>
        <taxon>Actinomycetota</taxon>
        <taxon>Actinomycetes</taxon>
        <taxon>Kitasatosporales</taxon>
        <taxon>Streptomycetaceae</taxon>
        <taxon>Streptomyces</taxon>
    </lineage>
</organism>
<feature type="region of interest" description="Disordered" evidence="1">
    <location>
        <begin position="1"/>
        <end position="45"/>
    </location>
</feature>
<dbReference type="InterPro" id="IPR038468">
    <property type="entry name" value="MmpS_C"/>
</dbReference>
<reference evidence="3" key="1">
    <citation type="submission" date="2024-07" db="EMBL/GenBank/DDBJ databases">
        <authorList>
            <person name="Yu S.T."/>
        </authorList>
    </citation>
    <scope>NUCLEOTIDE SEQUENCE</scope>
    <source>
        <strain evidence="3">R41</strain>
    </source>
</reference>